<dbReference type="RefSeq" id="WP_183356974.1">
    <property type="nucleotide sequence ID" value="NZ_BAABKR010000004.1"/>
</dbReference>
<proteinExistence type="predicted"/>
<name>A0A7W5TTG1_9MICC</name>
<protein>
    <submittedName>
        <fullName evidence="1">Uncharacterized protein</fullName>
    </submittedName>
</protein>
<sequence length="98" mass="10307">MASAGFAELVCAGCLRATVEAEELILAVTPEDDAVAVSFRHVVDTDQSAAMISGSAEVPESSQIAQDNRAVIRRTQEKVQGAAYRNTILSVLDEGRGA</sequence>
<accession>A0A7W5TTG1</accession>
<keyword evidence="2" id="KW-1185">Reference proteome</keyword>
<evidence type="ECO:0000313" key="2">
    <source>
        <dbReference type="Proteomes" id="UP000547528"/>
    </source>
</evidence>
<dbReference type="EMBL" id="JACIBT010000001">
    <property type="protein sequence ID" value="MBB3666534.1"/>
    <property type="molecule type" value="Genomic_DNA"/>
</dbReference>
<gene>
    <name evidence="1" type="ORF">FHX47_000127</name>
</gene>
<organism evidence="1 2">
    <name type="scientific">Garicola koreensis</name>
    <dbReference type="NCBI Taxonomy" id="1262554"/>
    <lineage>
        <taxon>Bacteria</taxon>
        <taxon>Bacillati</taxon>
        <taxon>Actinomycetota</taxon>
        <taxon>Actinomycetes</taxon>
        <taxon>Micrococcales</taxon>
        <taxon>Micrococcaceae</taxon>
        <taxon>Garicola</taxon>
    </lineage>
</organism>
<dbReference type="Proteomes" id="UP000547528">
    <property type="component" value="Unassembled WGS sequence"/>
</dbReference>
<reference evidence="1 2" key="1">
    <citation type="submission" date="2020-08" db="EMBL/GenBank/DDBJ databases">
        <title>Sequencing the genomes of 1000 actinobacteria strains.</title>
        <authorList>
            <person name="Klenk H.-P."/>
        </authorList>
    </citation>
    <scope>NUCLEOTIDE SEQUENCE [LARGE SCALE GENOMIC DNA]</scope>
    <source>
        <strain evidence="1 2">DSM 28238</strain>
    </source>
</reference>
<comment type="caution">
    <text evidence="1">The sequence shown here is derived from an EMBL/GenBank/DDBJ whole genome shotgun (WGS) entry which is preliminary data.</text>
</comment>
<evidence type="ECO:0000313" key="1">
    <source>
        <dbReference type="EMBL" id="MBB3666534.1"/>
    </source>
</evidence>
<dbReference type="AlphaFoldDB" id="A0A7W5TTG1"/>